<dbReference type="OrthoDB" id="44841at2759"/>
<dbReference type="SMART" id="SM00735">
    <property type="entry name" value="ZM"/>
    <property type="match status" value="1"/>
</dbReference>
<dbReference type="STRING" id="418985.A0A1V9X8L3"/>
<evidence type="ECO:0000313" key="3">
    <source>
        <dbReference type="EMBL" id="OQR69718.1"/>
    </source>
</evidence>
<evidence type="ECO:0000259" key="2">
    <source>
        <dbReference type="SMART" id="SM00735"/>
    </source>
</evidence>
<dbReference type="InParanoid" id="A0A1V9X8L3"/>
<dbReference type="FunCoup" id="A0A1V9X8L3">
    <property type="interactions" value="2"/>
</dbReference>
<accession>A0A1V9X8L3</accession>
<reference evidence="3 4" key="1">
    <citation type="journal article" date="2017" name="Gigascience">
        <title>Draft genome of the honey bee ectoparasitic mite, Tropilaelaps mercedesae, is shaped by the parasitic life history.</title>
        <authorList>
            <person name="Dong X."/>
            <person name="Armstrong S.D."/>
            <person name="Xia D."/>
            <person name="Makepeace B.L."/>
            <person name="Darby A.C."/>
            <person name="Kadowaki T."/>
        </authorList>
    </citation>
    <scope>NUCLEOTIDE SEQUENCE [LARGE SCALE GENOMIC DNA]</scope>
    <source>
        <strain evidence="3">Wuxi-XJTLU</strain>
    </source>
</reference>
<comment type="caution">
    <text evidence="3">The sequence shown here is derived from an EMBL/GenBank/DDBJ whole genome shotgun (WGS) entry which is preliminary data.</text>
</comment>
<proteinExistence type="predicted"/>
<protein>
    <recommendedName>
        <fullName evidence="2">Zasp-like motif domain-containing protein</fullName>
    </recommendedName>
</protein>
<evidence type="ECO:0000256" key="1">
    <source>
        <dbReference type="SAM" id="MobiDB-lite"/>
    </source>
</evidence>
<dbReference type="Proteomes" id="UP000192247">
    <property type="component" value="Unassembled WGS sequence"/>
</dbReference>
<feature type="compositionally biased region" description="Polar residues" evidence="1">
    <location>
        <begin position="188"/>
        <end position="209"/>
    </location>
</feature>
<dbReference type="AlphaFoldDB" id="A0A1V9X8L3"/>
<name>A0A1V9X8L3_9ACAR</name>
<dbReference type="EMBL" id="MNPL01020043">
    <property type="protein sequence ID" value="OQR69718.1"/>
    <property type="molecule type" value="Genomic_DNA"/>
</dbReference>
<gene>
    <name evidence="3" type="ORF">BIW11_12089</name>
</gene>
<evidence type="ECO:0000313" key="4">
    <source>
        <dbReference type="Proteomes" id="UP000192247"/>
    </source>
</evidence>
<organism evidence="3 4">
    <name type="scientific">Tropilaelaps mercedesae</name>
    <dbReference type="NCBI Taxonomy" id="418985"/>
    <lineage>
        <taxon>Eukaryota</taxon>
        <taxon>Metazoa</taxon>
        <taxon>Ecdysozoa</taxon>
        <taxon>Arthropoda</taxon>
        <taxon>Chelicerata</taxon>
        <taxon>Arachnida</taxon>
        <taxon>Acari</taxon>
        <taxon>Parasitiformes</taxon>
        <taxon>Mesostigmata</taxon>
        <taxon>Gamasina</taxon>
        <taxon>Dermanyssoidea</taxon>
        <taxon>Laelapidae</taxon>
        <taxon>Tropilaelaps</taxon>
    </lineage>
</organism>
<feature type="compositionally biased region" description="Polar residues" evidence="1">
    <location>
        <begin position="217"/>
        <end position="228"/>
    </location>
</feature>
<sequence length="242" mass="26552">MPHRPGPNQTQATITVQRLPPGAVPAAPAFYGDGNYEYKEGFIVPEPLVDGKIETLKERARVTNQVYRSAQLIYPGPKATHDCVLGSYLRHVREPYFNTVQVPYAPDMHARVTQTVQQRAFPHQTPDGRKIIHQNYNNPGGLYSAQNASDAFALHTGIYQSRSMVNPATKLSDITMSPTYQLLHAGDSVQQHSPSQGQVYSPAPSQSGQAPWGPSMSPRNAPTQSTSFNTIMHTVCPPGTNM</sequence>
<feature type="domain" description="Zasp-like motif" evidence="2">
    <location>
        <begin position="130"/>
        <end position="155"/>
    </location>
</feature>
<keyword evidence="4" id="KW-1185">Reference proteome</keyword>
<dbReference type="InterPro" id="IPR031847">
    <property type="entry name" value="PDLI1-4/Zasp-like_mid"/>
</dbReference>
<dbReference type="Pfam" id="PF15936">
    <property type="entry name" value="DUF4749"/>
    <property type="match status" value="1"/>
</dbReference>
<dbReference type="InterPro" id="IPR006643">
    <property type="entry name" value="Zasp-like_motif"/>
</dbReference>
<feature type="region of interest" description="Disordered" evidence="1">
    <location>
        <begin position="188"/>
        <end position="228"/>
    </location>
</feature>